<dbReference type="Gene3D" id="3.40.50.1240">
    <property type="entry name" value="Phosphoglycerate mutase-like"/>
    <property type="match status" value="1"/>
</dbReference>
<dbReference type="RefSeq" id="WP_339090416.1">
    <property type="nucleotide sequence ID" value="NZ_LR743507.1"/>
</dbReference>
<evidence type="ECO:0008006" key="2">
    <source>
        <dbReference type="Google" id="ProtNLM"/>
    </source>
</evidence>
<reference evidence="1" key="1">
    <citation type="submission" date="2019-12" db="EMBL/GenBank/DDBJ databases">
        <authorList>
            <person name="Cremers G."/>
        </authorList>
    </citation>
    <scope>NUCLEOTIDE SEQUENCE</scope>
    <source>
        <strain evidence="1">Vvax</strain>
    </source>
</reference>
<dbReference type="InterPro" id="IPR029033">
    <property type="entry name" value="His_PPase_superfam"/>
</dbReference>
<dbReference type="InterPro" id="IPR013078">
    <property type="entry name" value="His_Pase_superF_clade-1"/>
</dbReference>
<dbReference type="Pfam" id="PF00300">
    <property type="entry name" value="His_Phos_1"/>
    <property type="match status" value="1"/>
</dbReference>
<dbReference type="SUPFAM" id="SSF53254">
    <property type="entry name" value="Phosphoglycerate mutase-like"/>
    <property type="match status" value="1"/>
</dbReference>
<proteinExistence type="predicted"/>
<dbReference type="EMBL" id="LR743507">
    <property type="protein sequence ID" value="CAA2104502.1"/>
    <property type="molecule type" value="Genomic_DNA"/>
</dbReference>
<evidence type="ECO:0000313" key="1">
    <source>
        <dbReference type="EMBL" id="CAA2104502.1"/>
    </source>
</evidence>
<sequence>MKPARRTLWLQRHAPVIAEPGLCYGATDLPAHADATLAAARGIAPLLPAGIVLRSSPLRRCAGLADAIAALRPDLTVQHDARLAEMDFGAWEGRPWSSIARADFDAWTADFADAPAGVHGESVRAFMQRVAGAHDEWLAGEGDALWVTHAGVLRAVTLLQRGVRCAEAAADWPAGELAFGGWLSFER</sequence>
<dbReference type="AlphaFoldDB" id="A0A679J4R9"/>
<organism evidence="1">
    <name type="scientific">Variovorax paradoxus</name>
    <dbReference type="NCBI Taxonomy" id="34073"/>
    <lineage>
        <taxon>Bacteria</taxon>
        <taxon>Pseudomonadati</taxon>
        <taxon>Pseudomonadota</taxon>
        <taxon>Betaproteobacteria</taxon>
        <taxon>Burkholderiales</taxon>
        <taxon>Comamonadaceae</taxon>
        <taxon>Variovorax</taxon>
    </lineage>
</organism>
<accession>A0A679J4R9</accession>
<gene>
    <name evidence="1" type="ORF">VVAX_02799</name>
</gene>
<dbReference type="SMART" id="SM00855">
    <property type="entry name" value="PGAM"/>
    <property type="match status" value="1"/>
</dbReference>
<name>A0A679J4R9_VARPD</name>
<protein>
    <recommendedName>
        <fullName evidence="2">Phosphoglycerate kinase</fullName>
    </recommendedName>
</protein>